<dbReference type="PANTHER" id="PTHR23416">
    <property type="entry name" value="SIALIC ACID SYNTHASE-RELATED"/>
    <property type="match status" value="1"/>
</dbReference>
<dbReference type="InterPro" id="IPR001451">
    <property type="entry name" value="Hexapep"/>
</dbReference>
<accession>A0A2J6NPC6</accession>
<evidence type="ECO:0000256" key="3">
    <source>
        <dbReference type="ARBA" id="ARBA00022737"/>
    </source>
</evidence>
<dbReference type="InterPro" id="IPR018357">
    <property type="entry name" value="Hexapep_transf_CS"/>
</dbReference>
<comment type="caution">
    <text evidence="4">The sequence shown here is derived from an EMBL/GenBank/DDBJ whole genome shotgun (WGS) entry which is preliminary data.</text>
</comment>
<gene>
    <name evidence="4" type="ORF">CK797_02350</name>
</gene>
<dbReference type="GO" id="GO:0008374">
    <property type="term" value="F:O-acyltransferase activity"/>
    <property type="evidence" value="ECO:0007669"/>
    <property type="project" value="TreeGrafter"/>
</dbReference>
<comment type="similarity">
    <text evidence="1">Belongs to the transferase hexapeptide repeat family.</text>
</comment>
<evidence type="ECO:0000313" key="5">
    <source>
        <dbReference type="Proteomes" id="UP000239920"/>
    </source>
</evidence>
<name>A0A2J6NPC6_9LACO</name>
<sequence>MTATKSLDPQHLADLEEIIVHNQKLVQELNTGVHSPNNIRKMVAQLTQQVVDPSVEIRLPFYTDYGRNIHLGKRIFINSGVTFTDLGGIYLADDVLIGPNANLISVNHPLDPDQRRGVELKPVYIHRNAWIGTNATILPGVTVGENAVVAAGAVVTRNVPANTVVAGIPARVVKTIKHNNH</sequence>
<dbReference type="RefSeq" id="WP_104688208.1">
    <property type="nucleotide sequence ID" value="NZ_PNFV01000002.1"/>
</dbReference>
<proteinExistence type="inferred from homology"/>
<evidence type="ECO:0000256" key="2">
    <source>
        <dbReference type="ARBA" id="ARBA00022679"/>
    </source>
</evidence>
<keyword evidence="2 4" id="KW-0808">Transferase</keyword>
<dbReference type="InterPro" id="IPR011004">
    <property type="entry name" value="Trimer_LpxA-like_sf"/>
</dbReference>
<organism evidence="4 5">
    <name type="scientific">Limosilactobacillus pontis</name>
    <dbReference type="NCBI Taxonomy" id="35787"/>
    <lineage>
        <taxon>Bacteria</taxon>
        <taxon>Bacillati</taxon>
        <taxon>Bacillota</taxon>
        <taxon>Bacilli</taxon>
        <taxon>Lactobacillales</taxon>
        <taxon>Lactobacillaceae</taxon>
        <taxon>Limosilactobacillus</taxon>
    </lineage>
</organism>
<evidence type="ECO:0000313" key="4">
    <source>
        <dbReference type="EMBL" id="PMB83106.1"/>
    </source>
</evidence>
<reference evidence="4 5" key="1">
    <citation type="submission" date="2017-09" db="EMBL/GenBank/DDBJ databases">
        <title>Bacterial strain isolated from the female urinary microbiota.</title>
        <authorList>
            <person name="Thomas-White K."/>
            <person name="Kumar N."/>
            <person name="Forster S."/>
            <person name="Putonti C."/>
            <person name="Lawley T."/>
            <person name="Wolfe A.J."/>
        </authorList>
    </citation>
    <scope>NUCLEOTIDE SEQUENCE [LARGE SCALE GENOMIC DNA]</scope>
    <source>
        <strain evidence="4 5">UMB0683</strain>
    </source>
</reference>
<evidence type="ECO:0000256" key="1">
    <source>
        <dbReference type="ARBA" id="ARBA00007274"/>
    </source>
</evidence>
<dbReference type="PROSITE" id="PS00101">
    <property type="entry name" value="HEXAPEP_TRANSFERASES"/>
    <property type="match status" value="1"/>
</dbReference>
<dbReference type="InterPro" id="IPR051159">
    <property type="entry name" value="Hexapeptide_acetyltransf"/>
</dbReference>
<dbReference type="PANTHER" id="PTHR23416:SF23">
    <property type="entry name" value="ACETYLTRANSFERASE C18B11.09C-RELATED"/>
    <property type="match status" value="1"/>
</dbReference>
<protein>
    <submittedName>
        <fullName evidence="4">Acetyltransferase</fullName>
    </submittedName>
</protein>
<keyword evidence="3" id="KW-0677">Repeat</keyword>
<dbReference type="AlphaFoldDB" id="A0A2J6NPC6"/>
<dbReference type="Gene3D" id="2.160.10.10">
    <property type="entry name" value="Hexapeptide repeat proteins"/>
    <property type="match status" value="1"/>
</dbReference>
<dbReference type="Pfam" id="PF00132">
    <property type="entry name" value="Hexapep"/>
    <property type="match status" value="1"/>
</dbReference>
<dbReference type="EMBL" id="PNFV01000002">
    <property type="protein sequence ID" value="PMB83106.1"/>
    <property type="molecule type" value="Genomic_DNA"/>
</dbReference>
<dbReference type="OrthoDB" id="9812571at2"/>
<dbReference type="Proteomes" id="UP000239920">
    <property type="component" value="Unassembled WGS sequence"/>
</dbReference>
<dbReference type="SUPFAM" id="SSF51161">
    <property type="entry name" value="Trimeric LpxA-like enzymes"/>
    <property type="match status" value="1"/>
</dbReference>